<keyword evidence="2" id="KW-1185">Reference proteome</keyword>
<name>A0A0C9TH77_PAXIN</name>
<reference evidence="2" key="2">
    <citation type="submission" date="2015-01" db="EMBL/GenBank/DDBJ databases">
        <title>Evolutionary Origins and Diversification of the Mycorrhizal Mutualists.</title>
        <authorList>
            <consortium name="DOE Joint Genome Institute"/>
            <consortium name="Mycorrhizal Genomics Consortium"/>
            <person name="Kohler A."/>
            <person name="Kuo A."/>
            <person name="Nagy L.G."/>
            <person name="Floudas D."/>
            <person name="Copeland A."/>
            <person name="Barry K.W."/>
            <person name="Cichocki N."/>
            <person name="Veneault-Fourrey C."/>
            <person name="LaButti K."/>
            <person name="Lindquist E.A."/>
            <person name="Lipzen A."/>
            <person name="Lundell T."/>
            <person name="Morin E."/>
            <person name="Murat C."/>
            <person name="Riley R."/>
            <person name="Ohm R."/>
            <person name="Sun H."/>
            <person name="Tunlid A."/>
            <person name="Henrissat B."/>
            <person name="Grigoriev I.V."/>
            <person name="Hibbett D.S."/>
            <person name="Martin F."/>
        </authorList>
    </citation>
    <scope>NUCLEOTIDE SEQUENCE [LARGE SCALE GENOMIC DNA]</scope>
    <source>
        <strain evidence="2">ATCC 200175</strain>
    </source>
</reference>
<dbReference type="HOGENOM" id="CLU_157667_2_1_1"/>
<evidence type="ECO:0000313" key="1">
    <source>
        <dbReference type="EMBL" id="KIJ15045.1"/>
    </source>
</evidence>
<protein>
    <submittedName>
        <fullName evidence="1">Uncharacterized protein</fullName>
    </submittedName>
</protein>
<sequence>MCTSNVQHDCATSGCNTTRQVLECQERQDTTKSKDVVDHIPANAYVLNIHSLHNYVWIAAVIPPTIC</sequence>
<dbReference type="Proteomes" id="UP000053647">
    <property type="component" value="Unassembled WGS sequence"/>
</dbReference>
<dbReference type="OrthoDB" id="3264327at2759"/>
<feature type="non-terminal residue" evidence="1">
    <location>
        <position position="67"/>
    </location>
</feature>
<accession>A0A0C9TH77</accession>
<evidence type="ECO:0000313" key="2">
    <source>
        <dbReference type="Proteomes" id="UP000053647"/>
    </source>
</evidence>
<dbReference type="EMBL" id="KN819339">
    <property type="protein sequence ID" value="KIJ15045.1"/>
    <property type="molecule type" value="Genomic_DNA"/>
</dbReference>
<proteinExistence type="predicted"/>
<dbReference type="AlphaFoldDB" id="A0A0C9TH77"/>
<reference evidence="1 2" key="1">
    <citation type="submission" date="2014-06" db="EMBL/GenBank/DDBJ databases">
        <authorList>
            <consortium name="DOE Joint Genome Institute"/>
            <person name="Kuo A."/>
            <person name="Kohler A."/>
            <person name="Nagy L.G."/>
            <person name="Floudas D."/>
            <person name="Copeland A."/>
            <person name="Barry K.W."/>
            <person name="Cichocki N."/>
            <person name="Veneault-Fourrey C."/>
            <person name="LaButti K."/>
            <person name="Lindquist E.A."/>
            <person name="Lipzen A."/>
            <person name="Lundell T."/>
            <person name="Morin E."/>
            <person name="Murat C."/>
            <person name="Sun H."/>
            <person name="Tunlid A."/>
            <person name="Henrissat B."/>
            <person name="Grigoriev I.V."/>
            <person name="Hibbett D.S."/>
            <person name="Martin F."/>
            <person name="Nordberg H.P."/>
            <person name="Cantor M.N."/>
            <person name="Hua S.X."/>
        </authorList>
    </citation>
    <scope>NUCLEOTIDE SEQUENCE [LARGE SCALE GENOMIC DNA]</scope>
    <source>
        <strain evidence="1 2">ATCC 200175</strain>
    </source>
</reference>
<organism evidence="1 2">
    <name type="scientific">Paxillus involutus ATCC 200175</name>
    <dbReference type="NCBI Taxonomy" id="664439"/>
    <lineage>
        <taxon>Eukaryota</taxon>
        <taxon>Fungi</taxon>
        <taxon>Dikarya</taxon>
        <taxon>Basidiomycota</taxon>
        <taxon>Agaricomycotina</taxon>
        <taxon>Agaricomycetes</taxon>
        <taxon>Agaricomycetidae</taxon>
        <taxon>Boletales</taxon>
        <taxon>Paxilineae</taxon>
        <taxon>Paxillaceae</taxon>
        <taxon>Paxillus</taxon>
    </lineage>
</organism>
<gene>
    <name evidence="1" type="ORF">PAXINDRAFT_38980</name>
</gene>